<dbReference type="Proteomes" id="UP001365846">
    <property type="component" value="Unassembled WGS sequence"/>
</dbReference>
<keyword evidence="2" id="KW-0238">DNA-binding</keyword>
<dbReference type="Gene3D" id="1.10.10.60">
    <property type="entry name" value="Homeodomain-like"/>
    <property type="match status" value="1"/>
</dbReference>
<sequence length="317" mass="35982">MHKSFSTRDLPESHEFGYWRDVIADAYFNLQLSFPDAHHFDGQIDIWDLNGLQLSRLQSSGLVYRRLRQHCAVQERQVLVTVPFKSEVEFSQLGRTTRCSPGQFLLELSEEPYDFGYGQDNAMWVLKVPVSALKARIGEPSRFCARQYDSRQGVGRLFNDYLQLMANHCEIDHDASVRGLMATQLIDLLAISLQQHPDALQSSQSAVRDAHLARIEAHVRQHLSDPDLSPERIAQASGISLRYLHLLFKDTGQSVSQWIRELRLQSAHEALSRANGQTSVAQIAYGAGFSDHAQFTHAFRKKFGHAPSDMLRPVRGR</sequence>
<dbReference type="InterPro" id="IPR035418">
    <property type="entry name" value="AraC-bd_2"/>
</dbReference>
<dbReference type="InterPro" id="IPR018062">
    <property type="entry name" value="HTH_AraC-typ_CS"/>
</dbReference>
<keyword evidence="3" id="KW-0804">Transcription</keyword>
<dbReference type="PROSITE" id="PS00041">
    <property type="entry name" value="HTH_ARAC_FAMILY_1"/>
    <property type="match status" value="1"/>
</dbReference>
<name>A0ABU8VK28_9BURK</name>
<dbReference type="InterPro" id="IPR050204">
    <property type="entry name" value="AraC_XylS_family_regulators"/>
</dbReference>
<dbReference type="PANTHER" id="PTHR46796">
    <property type="entry name" value="HTH-TYPE TRANSCRIPTIONAL ACTIVATOR RHAS-RELATED"/>
    <property type="match status" value="1"/>
</dbReference>
<accession>A0ABU8VK28</accession>
<organism evidence="5 6">
    <name type="scientific">Variovorax ureilyticus</name>
    <dbReference type="NCBI Taxonomy" id="1836198"/>
    <lineage>
        <taxon>Bacteria</taxon>
        <taxon>Pseudomonadati</taxon>
        <taxon>Pseudomonadota</taxon>
        <taxon>Betaproteobacteria</taxon>
        <taxon>Burkholderiales</taxon>
        <taxon>Comamonadaceae</taxon>
        <taxon>Variovorax</taxon>
    </lineage>
</organism>
<dbReference type="InterPro" id="IPR018060">
    <property type="entry name" value="HTH_AraC"/>
</dbReference>
<feature type="domain" description="HTH araC/xylS-type" evidence="4">
    <location>
        <begin position="213"/>
        <end position="313"/>
    </location>
</feature>
<dbReference type="InterPro" id="IPR009057">
    <property type="entry name" value="Homeodomain-like_sf"/>
</dbReference>
<comment type="caution">
    <text evidence="5">The sequence shown here is derived from an EMBL/GenBank/DDBJ whole genome shotgun (WGS) entry which is preliminary data.</text>
</comment>
<evidence type="ECO:0000313" key="6">
    <source>
        <dbReference type="Proteomes" id="UP001365846"/>
    </source>
</evidence>
<dbReference type="SUPFAM" id="SSF46689">
    <property type="entry name" value="Homeodomain-like"/>
    <property type="match status" value="1"/>
</dbReference>
<evidence type="ECO:0000256" key="1">
    <source>
        <dbReference type="ARBA" id="ARBA00023015"/>
    </source>
</evidence>
<evidence type="ECO:0000313" key="5">
    <source>
        <dbReference type="EMBL" id="MEJ8814002.1"/>
    </source>
</evidence>
<evidence type="ECO:0000256" key="3">
    <source>
        <dbReference type="ARBA" id="ARBA00023163"/>
    </source>
</evidence>
<dbReference type="Pfam" id="PF14525">
    <property type="entry name" value="AraC_binding_2"/>
    <property type="match status" value="1"/>
</dbReference>
<gene>
    <name evidence="5" type="ORF">WKW77_23150</name>
</gene>
<dbReference type="EMBL" id="JBBKZU010000011">
    <property type="protein sequence ID" value="MEJ8814002.1"/>
    <property type="molecule type" value="Genomic_DNA"/>
</dbReference>
<evidence type="ECO:0000256" key="2">
    <source>
        <dbReference type="ARBA" id="ARBA00023125"/>
    </source>
</evidence>
<dbReference type="RefSeq" id="WP_340359235.1">
    <property type="nucleotide sequence ID" value="NZ_JBBKZU010000011.1"/>
</dbReference>
<keyword evidence="1" id="KW-0805">Transcription regulation</keyword>
<dbReference type="PROSITE" id="PS01124">
    <property type="entry name" value="HTH_ARAC_FAMILY_2"/>
    <property type="match status" value="1"/>
</dbReference>
<dbReference type="PANTHER" id="PTHR46796:SF6">
    <property type="entry name" value="ARAC SUBFAMILY"/>
    <property type="match status" value="1"/>
</dbReference>
<evidence type="ECO:0000259" key="4">
    <source>
        <dbReference type="PROSITE" id="PS01124"/>
    </source>
</evidence>
<proteinExistence type="predicted"/>
<dbReference type="SMART" id="SM00342">
    <property type="entry name" value="HTH_ARAC"/>
    <property type="match status" value="1"/>
</dbReference>
<reference evidence="5 6" key="1">
    <citation type="submission" date="2024-03" db="EMBL/GenBank/DDBJ databases">
        <title>Novel species of the genus Variovorax.</title>
        <authorList>
            <person name="Liu Q."/>
            <person name="Xin Y.-H."/>
        </authorList>
    </citation>
    <scope>NUCLEOTIDE SEQUENCE [LARGE SCALE GENOMIC DNA]</scope>
    <source>
        <strain evidence="5 6">KACC 18899</strain>
    </source>
</reference>
<keyword evidence="6" id="KW-1185">Reference proteome</keyword>
<dbReference type="Pfam" id="PF12833">
    <property type="entry name" value="HTH_18"/>
    <property type="match status" value="1"/>
</dbReference>
<protein>
    <submittedName>
        <fullName evidence="5">Helix-turn-helix domain-containing protein</fullName>
    </submittedName>
</protein>